<name>A0AA38UP22_9AGAR</name>
<dbReference type="Pfam" id="PF00046">
    <property type="entry name" value="Homeodomain"/>
    <property type="match status" value="1"/>
</dbReference>
<dbReference type="Proteomes" id="UP001163850">
    <property type="component" value="Unassembled WGS sequence"/>
</dbReference>
<evidence type="ECO:0000256" key="7">
    <source>
        <dbReference type="SAM" id="Phobius"/>
    </source>
</evidence>
<dbReference type="InterPro" id="IPR001356">
    <property type="entry name" value="HD"/>
</dbReference>
<dbReference type="GO" id="GO:0005634">
    <property type="term" value="C:nucleus"/>
    <property type="evidence" value="ECO:0007669"/>
    <property type="project" value="UniProtKB-SubCell"/>
</dbReference>
<dbReference type="CDD" id="cd00086">
    <property type="entry name" value="homeodomain"/>
    <property type="match status" value="1"/>
</dbReference>
<gene>
    <name evidence="9" type="ORF">F5890DRAFT_1536997</name>
</gene>
<feature type="compositionally biased region" description="Low complexity" evidence="6">
    <location>
        <begin position="241"/>
        <end position="287"/>
    </location>
</feature>
<dbReference type="InterPro" id="IPR017970">
    <property type="entry name" value="Homeobox_CS"/>
</dbReference>
<dbReference type="InterPro" id="IPR009057">
    <property type="entry name" value="Homeodomain-like_sf"/>
</dbReference>
<feature type="domain" description="Homeobox" evidence="8">
    <location>
        <begin position="161"/>
        <end position="212"/>
    </location>
</feature>
<keyword evidence="7" id="KW-0472">Membrane</keyword>
<evidence type="ECO:0000313" key="10">
    <source>
        <dbReference type="Proteomes" id="UP001163850"/>
    </source>
</evidence>
<evidence type="ECO:0000256" key="5">
    <source>
        <dbReference type="RuleBase" id="RU000682"/>
    </source>
</evidence>
<dbReference type="EMBL" id="MU802128">
    <property type="protein sequence ID" value="KAJ3981190.1"/>
    <property type="molecule type" value="Genomic_DNA"/>
</dbReference>
<evidence type="ECO:0000256" key="6">
    <source>
        <dbReference type="SAM" id="MobiDB-lite"/>
    </source>
</evidence>
<evidence type="ECO:0000256" key="2">
    <source>
        <dbReference type="ARBA" id="ARBA00023155"/>
    </source>
</evidence>
<feature type="transmembrane region" description="Helical" evidence="7">
    <location>
        <begin position="409"/>
        <end position="429"/>
    </location>
</feature>
<dbReference type="PROSITE" id="PS00027">
    <property type="entry name" value="HOMEOBOX_1"/>
    <property type="match status" value="1"/>
</dbReference>
<dbReference type="Gene3D" id="1.10.10.60">
    <property type="entry name" value="Homeodomain-like"/>
    <property type="match status" value="1"/>
</dbReference>
<dbReference type="GO" id="GO:0000981">
    <property type="term" value="F:DNA-binding transcription factor activity, RNA polymerase II-specific"/>
    <property type="evidence" value="ECO:0007669"/>
    <property type="project" value="InterPro"/>
</dbReference>
<organism evidence="9 10">
    <name type="scientific">Lentinula detonsa</name>
    <dbReference type="NCBI Taxonomy" id="2804962"/>
    <lineage>
        <taxon>Eukaryota</taxon>
        <taxon>Fungi</taxon>
        <taxon>Dikarya</taxon>
        <taxon>Basidiomycota</taxon>
        <taxon>Agaricomycotina</taxon>
        <taxon>Agaricomycetes</taxon>
        <taxon>Agaricomycetidae</taxon>
        <taxon>Agaricales</taxon>
        <taxon>Marasmiineae</taxon>
        <taxon>Omphalotaceae</taxon>
        <taxon>Lentinula</taxon>
    </lineage>
</organism>
<proteinExistence type="predicted"/>
<dbReference type="GO" id="GO:0003677">
    <property type="term" value="F:DNA binding"/>
    <property type="evidence" value="ECO:0007669"/>
    <property type="project" value="UniProtKB-UniRule"/>
</dbReference>
<keyword evidence="7" id="KW-0812">Transmembrane</keyword>
<dbReference type="SMART" id="SM00389">
    <property type="entry name" value="HOX"/>
    <property type="match status" value="1"/>
</dbReference>
<keyword evidence="2 4" id="KW-0371">Homeobox</keyword>
<evidence type="ECO:0000313" key="9">
    <source>
        <dbReference type="EMBL" id="KAJ3981190.1"/>
    </source>
</evidence>
<evidence type="ECO:0000256" key="3">
    <source>
        <dbReference type="ARBA" id="ARBA00023242"/>
    </source>
</evidence>
<sequence>MTNPSDTDLQKQLENLRQLITDSGHFIQEVHGKRFGRVEHTSMPITFSPLQLVIPSSFSTKVQSYKLSIRALEALSNTLDGLKMDYIQQFDDSCRRLPQATVPQLNNLLPNVIEKFRHSLQHHFESRGLSKILHDLETYTNSHSPPSPQSQIPPYQPPVPFNNEYTPILETYFHYDPYPSVRDRQIIAERSGMATRQIEVWFQNHRKRAREQGLTLRSRRPSEGVDTFIGSEKARMLDLFNRSPNSNSRSSSNSISSSSSNSTSSRSRSRSSSPGSSTGPFTPSPTSRKPISNSNPRFEFNFKSPSPSPSPWFPMKSGSGTTPEDPIQIGVGEGDTVDTGDVSMNVHVHVNEPGMMITSAGNGVGVVEPVDVVERVERERERRGRRSREMEMEIQEMDEYEIREQKIKFLVSSYVFLFLFCSFLIIYFFTLCIEYTLTTDFPCSSTILLFFKPSRSKYQHIT</sequence>
<evidence type="ECO:0000256" key="1">
    <source>
        <dbReference type="ARBA" id="ARBA00023125"/>
    </source>
</evidence>
<feature type="DNA-binding region" description="Homeobox" evidence="4">
    <location>
        <begin position="163"/>
        <end position="213"/>
    </location>
</feature>
<keyword evidence="1 4" id="KW-0238">DNA-binding</keyword>
<feature type="region of interest" description="Disordered" evidence="6">
    <location>
        <begin position="241"/>
        <end position="325"/>
    </location>
</feature>
<feature type="region of interest" description="Disordered" evidence="6">
    <location>
        <begin position="209"/>
        <end position="229"/>
    </location>
</feature>
<protein>
    <recommendedName>
        <fullName evidence="8">Homeobox domain-containing protein</fullName>
    </recommendedName>
</protein>
<evidence type="ECO:0000256" key="4">
    <source>
        <dbReference type="PROSITE-ProRule" id="PRU00108"/>
    </source>
</evidence>
<keyword evidence="3 4" id="KW-0539">Nucleus</keyword>
<evidence type="ECO:0000259" key="8">
    <source>
        <dbReference type="PROSITE" id="PS50071"/>
    </source>
</evidence>
<dbReference type="AlphaFoldDB" id="A0AA38UP22"/>
<accession>A0AA38UP22</accession>
<comment type="caution">
    <text evidence="9">The sequence shown here is derived from an EMBL/GenBank/DDBJ whole genome shotgun (WGS) entry which is preliminary data.</text>
</comment>
<dbReference type="PROSITE" id="PS50071">
    <property type="entry name" value="HOMEOBOX_2"/>
    <property type="match status" value="1"/>
</dbReference>
<keyword evidence="7" id="KW-1133">Transmembrane helix</keyword>
<reference evidence="9" key="1">
    <citation type="submission" date="2022-08" db="EMBL/GenBank/DDBJ databases">
        <authorList>
            <consortium name="DOE Joint Genome Institute"/>
            <person name="Min B."/>
            <person name="Riley R."/>
            <person name="Sierra-Patev S."/>
            <person name="Naranjo-Ortiz M."/>
            <person name="Looney B."/>
            <person name="Konkel Z."/>
            <person name="Slot J.C."/>
            <person name="Sakamoto Y."/>
            <person name="Steenwyk J.L."/>
            <person name="Rokas A."/>
            <person name="Carro J."/>
            <person name="Camarero S."/>
            <person name="Ferreira P."/>
            <person name="Molpeceres G."/>
            <person name="Ruiz-Duenas F.J."/>
            <person name="Serrano A."/>
            <person name="Henrissat B."/>
            <person name="Drula E."/>
            <person name="Hughes K.W."/>
            <person name="Mata J.L."/>
            <person name="Ishikawa N.K."/>
            <person name="Vargas-Isla R."/>
            <person name="Ushijima S."/>
            <person name="Smith C.A."/>
            <person name="Ahrendt S."/>
            <person name="Andreopoulos W."/>
            <person name="He G."/>
            <person name="Labutti K."/>
            <person name="Lipzen A."/>
            <person name="Ng V."/>
            <person name="Sandor L."/>
            <person name="Barry K."/>
            <person name="Martinez A.T."/>
            <person name="Xiao Y."/>
            <person name="Gibbons J.G."/>
            <person name="Terashima K."/>
            <person name="Hibbett D.S."/>
            <person name="Grigoriev I.V."/>
        </authorList>
    </citation>
    <scope>NUCLEOTIDE SEQUENCE</scope>
    <source>
        <strain evidence="9">TFB7829</strain>
    </source>
</reference>
<comment type="subcellular location">
    <subcellularLocation>
        <location evidence="4 5">Nucleus</location>
    </subcellularLocation>
</comment>
<dbReference type="SUPFAM" id="SSF46689">
    <property type="entry name" value="Homeodomain-like"/>
    <property type="match status" value="1"/>
</dbReference>